<proteinExistence type="predicted"/>
<comment type="caution">
    <text evidence="1">The sequence shown here is derived from an EMBL/GenBank/DDBJ whole genome shotgun (WGS) entry which is preliminary data.</text>
</comment>
<accession>A0A6A0AEQ4</accession>
<name>A0A6A0AEQ4_HAELA</name>
<sequence length="72" mass="7925">MTDDILQVQSALRNIEQLGEQFLDVRKQVELEQRAAEVRREEKRLVSLLAAKGAAPGSLGPGTLEALLRLKG</sequence>
<keyword evidence="2" id="KW-1185">Reference proteome</keyword>
<evidence type="ECO:0000313" key="1">
    <source>
        <dbReference type="EMBL" id="GFH31370.1"/>
    </source>
</evidence>
<gene>
    <name evidence="1" type="ORF">HaLaN_30403</name>
</gene>
<organism evidence="1 2">
    <name type="scientific">Haematococcus lacustris</name>
    <name type="common">Green alga</name>
    <name type="synonym">Haematococcus pluvialis</name>
    <dbReference type="NCBI Taxonomy" id="44745"/>
    <lineage>
        <taxon>Eukaryota</taxon>
        <taxon>Viridiplantae</taxon>
        <taxon>Chlorophyta</taxon>
        <taxon>core chlorophytes</taxon>
        <taxon>Chlorophyceae</taxon>
        <taxon>CS clade</taxon>
        <taxon>Chlamydomonadales</taxon>
        <taxon>Haematococcaceae</taxon>
        <taxon>Haematococcus</taxon>
    </lineage>
</organism>
<dbReference type="Proteomes" id="UP000485058">
    <property type="component" value="Unassembled WGS sequence"/>
</dbReference>
<protein>
    <submittedName>
        <fullName evidence="1">Uncharacterized protein</fullName>
    </submittedName>
</protein>
<dbReference type="EMBL" id="BLLF01005575">
    <property type="protein sequence ID" value="GFH31370.1"/>
    <property type="molecule type" value="Genomic_DNA"/>
</dbReference>
<reference evidence="1 2" key="1">
    <citation type="submission" date="2020-02" db="EMBL/GenBank/DDBJ databases">
        <title>Draft genome sequence of Haematococcus lacustris strain NIES-144.</title>
        <authorList>
            <person name="Morimoto D."/>
            <person name="Nakagawa S."/>
            <person name="Yoshida T."/>
            <person name="Sawayama S."/>
        </authorList>
    </citation>
    <scope>NUCLEOTIDE SEQUENCE [LARGE SCALE GENOMIC DNA]</scope>
    <source>
        <strain evidence="1 2">NIES-144</strain>
    </source>
</reference>
<dbReference type="AlphaFoldDB" id="A0A6A0AEQ4"/>
<evidence type="ECO:0000313" key="2">
    <source>
        <dbReference type="Proteomes" id="UP000485058"/>
    </source>
</evidence>
<feature type="non-terminal residue" evidence="1">
    <location>
        <position position="1"/>
    </location>
</feature>